<evidence type="ECO:0000313" key="2">
    <source>
        <dbReference type="EMBL" id="KAJ8397740.1"/>
    </source>
</evidence>
<name>A0AAD7WIC6_9TELE</name>
<protein>
    <submittedName>
        <fullName evidence="2">Uncharacterized protein</fullName>
    </submittedName>
</protein>
<dbReference type="Proteomes" id="UP001221898">
    <property type="component" value="Unassembled WGS sequence"/>
</dbReference>
<feature type="region of interest" description="Disordered" evidence="1">
    <location>
        <begin position="1"/>
        <end position="38"/>
    </location>
</feature>
<organism evidence="2 3">
    <name type="scientific">Aldrovandia affinis</name>
    <dbReference type="NCBI Taxonomy" id="143900"/>
    <lineage>
        <taxon>Eukaryota</taxon>
        <taxon>Metazoa</taxon>
        <taxon>Chordata</taxon>
        <taxon>Craniata</taxon>
        <taxon>Vertebrata</taxon>
        <taxon>Euteleostomi</taxon>
        <taxon>Actinopterygii</taxon>
        <taxon>Neopterygii</taxon>
        <taxon>Teleostei</taxon>
        <taxon>Notacanthiformes</taxon>
        <taxon>Halosauridae</taxon>
        <taxon>Aldrovandia</taxon>
    </lineage>
</organism>
<evidence type="ECO:0000313" key="3">
    <source>
        <dbReference type="Proteomes" id="UP001221898"/>
    </source>
</evidence>
<sequence>MRLLKHRARLLHSPEDRRSLDTQTASLTPSPPAPPLAPPFPSAFRCWRTISSASVVTETTAFFFQEWGHAGGSSADEQEQATGYPWGEASVYGRKHGWRAQAGVFPSADDPAEV</sequence>
<feature type="compositionally biased region" description="Pro residues" evidence="1">
    <location>
        <begin position="29"/>
        <end position="38"/>
    </location>
</feature>
<comment type="caution">
    <text evidence="2">The sequence shown here is derived from an EMBL/GenBank/DDBJ whole genome shotgun (WGS) entry which is preliminary data.</text>
</comment>
<reference evidence="2" key="1">
    <citation type="journal article" date="2023" name="Science">
        <title>Genome structures resolve the early diversification of teleost fishes.</title>
        <authorList>
            <person name="Parey E."/>
            <person name="Louis A."/>
            <person name="Montfort J."/>
            <person name="Bouchez O."/>
            <person name="Roques C."/>
            <person name="Iampietro C."/>
            <person name="Lluch J."/>
            <person name="Castinel A."/>
            <person name="Donnadieu C."/>
            <person name="Desvignes T."/>
            <person name="Floi Bucao C."/>
            <person name="Jouanno E."/>
            <person name="Wen M."/>
            <person name="Mejri S."/>
            <person name="Dirks R."/>
            <person name="Jansen H."/>
            <person name="Henkel C."/>
            <person name="Chen W.J."/>
            <person name="Zahm M."/>
            <person name="Cabau C."/>
            <person name="Klopp C."/>
            <person name="Thompson A.W."/>
            <person name="Robinson-Rechavi M."/>
            <person name="Braasch I."/>
            <person name="Lecointre G."/>
            <person name="Bobe J."/>
            <person name="Postlethwait J.H."/>
            <person name="Berthelot C."/>
            <person name="Roest Crollius H."/>
            <person name="Guiguen Y."/>
        </authorList>
    </citation>
    <scope>NUCLEOTIDE SEQUENCE</scope>
    <source>
        <strain evidence="2">NC1722</strain>
    </source>
</reference>
<gene>
    <name evidence="2" type="ORF">AAFF_G00434290</name>
</gene>
<accession>A0AAD7WIC6</accession>
<dbReference type="AlphaFoldDB" id="A0AAD7WIC6"/>
<feature type="compositionally biased region" description="Basic residues" evidence="1">
    <location>
        <begin position="1"/>
        <end position="10"/>
    </location>
</feature>
<evidence type="ECO:0000256" key="1">
    <source>
        <dbReference type="SAM" id="MobiDB-lite"/>
    </source>
</evidence>
<proteinExistence type="predicted"/>
<dbReference type="EMBL" id="JAINUG010000095">
    <property type="protein sequence ID" value="KAJ8397740.1"/>
    <property type="molecule type" value="Genomic_DNA"/>
</dbReference>
<keyword evidence="3" id="KW-1185">Reference proteome</keyword>